<evidence type="ECO:0000313" key="4">
    <source>
        <dbReference type="EMBL" id="BBL71989.1"/>
    </source>
</evidence>
<feature type="region of interest" description="Disordered" evidence="1">
    <location>
        <begin position="263"/>
        <end position="286"/>
    </location>
</feature>
<dbReference type="InterPro" id="IPR003399">
    <property type="entry name" value="Mce/MlaD"/>
</dbReference>
<evidence type="ECO:0000259" key="3">
    <source>
        <dbReference type="Pfam" id="PF02470"/>
    </source>
</evidence>
<dbReference type="PANTHER" id="PTHR36698:SF2">
    <property type="entry name" value="MCE_MLAD DOMAIN-CONTAINING PROTEIN"/>
    <property type="match status" value="1"/>
</dbReference>
<dbReference type="Pfam" id="PF02470">
    <property type="entry name" value="MlaD"/>
    <property type="match status" value="1"/>
</dbReference>
<feature type="transmembrane region" description="Helical" evidence="2">
    <location>
        <begin position="6"/>
        <end position="29"/>
    </location>
</feature>
<dbReference type="EMBL" id="AP019782">
    <property type="protein sequence ID" value="BBL71989.1"/>
    <property type="molecule type" value="Genomic_DNA"/>
</dbReference>
<evidence type="ECO:0000313" key="5">
    <source>
        <dbReference type="Proteomes" id="UP000824988"/>
    </source>
</evidence>
<protein>
    <submittedName>
        <fullName evidence="4">ABC transporter substrate-binding protein</fullName>
    </submittedName>
</protein>
<keyword evidence="2" id="KW-0472">Membrane</keyword>
<name>A0A8D4VT10_9GAMM</name>
<gene>
    <name evidence="4" type="ORF">MoryE10_25950</name>
</gene>
<evidence type="ECO:0000256" key="2">
    <source>
        <dbReference type="SAM" id="Phobius"/>
    </source>
</evidence>
<dbReference type="RefSeq" id="WP_221047302.1">
    <property type="nucleotide sequence ID" value="NZ_AP019782.1"/>
</dbReference>
<keyword evidence="2" id="KW-1133">Transmembrane helix</keyword>
<accession>A0A8D4VT10</accession>
<keyword evidence="5" id="KW-1185">Reference proteome</keyword>
<evidence type="ECO:0000256" key="1">
    <source>
        <dbReference type="SAM" id="MobiDB-lite"/>
    </source>
</evidence>
<dbReference type="KEGG" id="moz:MoryE10_25950"/>
<keyword evidence="2" id="KW-0812">Transmembrane</keyword>
<organism evidence="4 5">
    <name type="scientific">Methylogaea oryzae</name>
    <dbReference type="NCBI Taxonomy" id="1295382"/>
    <lineage>
        <taxon>Bacteria</taxon>
        <taxon>Pseudomonadati</taxon>
        <taxon>Pseudomonadota</taxon>
        <taxon>Gammaproteobacteria</taxon>
        <taxon>Methylococcales</taxon>
        <taxon>Methylococcaceae</taxon>
        <taxon>Methylogaea</taxon>
    </lineage>
</organism>
<dbReference type="PANTHER" id="PTHR36698">
    <property type="entry name" value="BLL5892 PROTEIN"/>
    <property type="match status" value="1"/>
</dbReference>
<reference evidence="4" key="1">
    <citation type="submission" date="2019-06" db="EMBL/GenBank/DDBJ databases">
        <title>Complete genome sequence of Methylogaea oryzae strain JCM16910.</title>
        <authorList>
            <person name="Asakawa S."/>
        </authorList>
    </citation>
    <scope>NUCLEOTIDE SEQUENCE</scope>
    <source>
        <strain evidence="4">E10</strain>
    </source>
</reference>
<feature type="domain" description="Mce/MlaD" evidence="3">
    <location>
        <begin position="38"/>
        <end position="112"/>
    </location>
</feature>
<dbReference type="Proteomes" id="UP000824988">
    <property type="component" value="Chromosome"/>
</dbReference>
<proteinExistence type="predicted"/>
<sequence>MGRESYALLTGLFVLILGGALVLVAWWLGQYGEKKDTYMVTTQSAVSGLKPESTVYYRGVAAGKVAGMGFDPLDSRTIQVLVELNKGIPISTATFARLRLQPLTGLAQIELDNDAGAAQPLPTSRKNPAVIPLRPSLVDMLTNSGQDLLGQAQQLMARVNDVLGDDNRDRLGQILRNLEAVTGRLDRTLAELPAVSGDARRVLGSIDQLAGDMRDTVQRLRGLGDAGDGLAKTTLPRLNATLEELQTAAAQVKKLSAQIDQDPQALLLGPPVAAPGPGEPGYKETR</sequence>
<dbReference type="AlphaFoldDB" id="A0A8D4VT10"/>